<evidence type="ECO:0000313" key="3">
    <source>
        <dbReference type="Proteomes" id="UP000593601"/>
    </source>
</evidence>
<dbReference type="KEGG" id="bliq:INP51_06275"/>
<accession>A0A7M2RJP0</accession>
<name>A0A7M2RJP0_9FIRM</name>
<dbReference type="RefSeq" id="WP_193736865.1">
    <property type="nucleotide sequence ID" value="NZ_CP063304.1"/>
</dbReference>
<dbReference type="EMBL" id="CP063304">
    <property type="protein sequence ID" value="QOV20546.1"/>
    <property type="molecule type" value="Genomic_DNA"/>
</dbReference>
<reference evidence="2 3" key="1">
    <citation type="submission" date="2020-10" db="EMBL/GenBank/DDBJ databases">
        <title>Blautia liquoris sp.nov., isolated from the mud in a fermentation cellar used for the production of Chinese strong-flavoured liquor.</title>
        <authorList>
            <person name="Lu L."/>
        </authorList>
    </citation>
    <scope>NUCLEOTIDE SEQUENCE [LARGE SCALE GENOMIC DNA]</scope>
    <source>
        <strain evidence="2 3">LZLJ-3</strain>
    </source>
</reference>
<keyword evidence="1" id="KW-0812">Transmembrane</keyword>
<dbReference type="Proteomes" id="UP000593601">
    <property type="component" value="Chromosome"/>
</dbReference>
<gene>
    <name evidence="2" type="ORF">INP51_06275</name>
</gene>
<keyword evidence="3" id="KW-1185">Reference proteome</keyword>
<feature type="transmembrane region" description="Helical" evidence="1">
    <location>
        <begin position="6"/>
        <end position="29"/>
    </location>
</feature>
<evidence type="ECO:0000313" key="2">
    <source>
        <dbReference type="EMBL" id="QOV20546.1"/>
    </source>
</evidence>
<dbReference type="AlphaFoldDB" id="A0A7M2RJP0"/>
<proteinExistence type="predicted"/>
<evidence type="ECO:0000256" key="1">
    <source>
        <dbReference type="SAM" id="Phobius"/>
    </source>
</evidence>
<keyword evidence="1" id="KW-1133">Transmembrane helix</keyword>
<organism evidence="2 3">
    <name type="scientific">Blautia liquoris</name>
    <dbReference type="NCBI Taxonomy" id="2779518"/>
    <lineage>
        <taxon>Bacteria</taxon>
        <taxon>Bacillati</taxon>
        <taxon>Bacillota</taxon>
        <taxon>Clostridia</taxon>
        <taxon>Lachnospirales</taxon>
        <taxon>Lachnospiraceae</taxon>
        <taxon>Blautia</taxon>
    </lineage>
</organism>
<protein>
    <submittedName>
        <fullName evidence="2">Uncharacterized protein</fullName>
    </submittedName>
</protein>
<sequence>MYLTIIQIMTLMMQAFILISIIQMTAGNFKEDRARKKRYKTHRSVMAVCPKCNYGHFQRYIIIKPKTGKCPYCGADVKYKKKKYNVGYNYR</sequence>
<keyword evidence="1" id="KW-0472">Membrane</keyword>